<dbReference type="GO" id="GO:0015031">
    <property type="term" value="P:protein transport"/>
    <property type="evidence" value="ECO:0007669"/>
    <property type="project" value="TreeGrafter"/>
</dbReference>
<dbReference type="PANTHER" id="PTHR11188">
    <property type="entry name" value="ARRESTIN DOMAIN CONTAINING PROTEIN"/>
    <property type="match status" value="1"/>
</dbReference>
<dbReference type="Pfam" id="PF00339">
    <property type="entry name" value="Arrestin_N"/>
    <property type="match status" value="1"/>
</dbReference>
<feature type="domain" description="Arrestin C-terminal-like" evidence="2">
    <location>
        <begin position="175"/>
        <end position="313"/>
    </location>
</feature>
<organism evidence="3 4">
    <name type="scientific">Caenorhabditis remanei</name>
    <name type="common">Caenorhabditis vulgaris</name>
    <dbReference type="NCBI Taxonomy" id="31234"/>
    <lineage>
        <taxon>Eukaryota</taxon>
        <taxon>Metazoa</taxon>
        <taxon>Ecdysozoa</taxon>
        <taxon>Nematoda</taxon>
        <taxon>Chromadorea</taxon>
        <taxon>Rhabditida</taxon>
        <taxon>Rhabditina</taxon>
        <taxon>Rhabditomorpha</taxon>
        <taxon>Rhabditoidea</taxon>
        <taxon>Rhabditidae</taxon>
        <taxon>Peloderinae</taxon>
        <taxon>Caenorhabditis</taxon>
    </lineage>
</organism>
<dbReference type="SUPFAM" id="SSF81296">
    <property type="entry name" value="E set domains"/>
    <property type="match status" value="2"/>
</dbReference>
<dbReference type="GeneID" id="9817073"/>
<accession>A0A6A5G3E9</accession>
<name>A0A6A5G3E9_CAERE</name>
<dbReference type="InterPro" id="IPR014756">
    <property type="entry name" value="Ig_E-set"/>
</dbReference>
<reference evidence="3 4" key="1">
    <citation type="submission" date="2019-12" db="EMBL/GenBank/DDBJ databases">
        <title>Chromosome-level assembly of the Caenorhabditis remanei genome.</title>
        <authorList>
            <person name="Teterina A.A."/>
            <person name="Willis J.H."/>
            <person name="Phillips P.C."/>
        </authorList>
    </citation>
    <scope>NUCLEOTIDE SEQUENCE [LARGE SCALE GENOMIC DNA]</scope>
    <source>
        <strain evidence="3 4">PX506</strain>
        <tissue evidence="3">Whole organism</tissue>
    </source>
</reference>
<sequence length="355" mass="39908">MSVTLPVRYSFVESIDIVFDNPKYYKPGDQVTGNVNLITRTDIKAHHLNILIHGAAKTNWTKCRKDDHVTYGAVVHFIRKDTIVWSGDSQNNKFPAGSHVFPFSFQIPANALPNYNGWHGHVRYKISVELARPLKFSIKKTVYFGVVPDVDIRCFSLSSTKVSTKDVKDIGAFFKNGLVTLTVTIPYKPCIVGENLPITVNIDNGSTKSANCVRIELQQHSHFTGNRSSLSGDYETCQKNVMNKVLEKKKRIKVLPKSQRSEELTIEIPRVTQTFQSHIITVHYVLSVKLDTDTLLNNTLHCEFPIIISTVPITTRPVTPSRSASQPPPYSVLPPILSNVESYYHPPTYKESLVA</sequence>
<dbReference type="RefSeq" id="XP_003105480.2">
    <property type="nucleotide sequence ID" value="XM_003105432.2"/>
</dbReference>
<dbReference type="SMART" id="SM01017">
    <property type="entry name" value="Arrestin_C"/>
    <property type="match status" value="1"/>
</dbReference>
<comment type="caution">
    <text evidence="3">The sequence shown here is derived from an EMBL/GenBank/DDBJ whole genome shotgun (WGS) entry which is preliminary data.</text>
</comment>
<gene>
    <name evidence="3" type="ORF">GCK72_025800</name>
</gene>
<dbReference type="CTD" id="9817073"/>
<evidence type="ECO:0000313" key="4">
    <source>
        <dbReference type="Proteomes" id="UP000483820"/>
    </source>
</evidence>
<dbReference type="Proteomes" id="UP000483820">
    <property type="component" value="Chromosome X"/>
</dbReference>
<dbReference type="InterPro" id="IPR011022">
    <property type="entry name" value="Arrestin_C-like"/>
</dbReference>
<protein>
    <recommendedName>
        <fullName evidence="2">Arrestin C-terminal-like domain-containing protein</fullName>
    </recommendedName>
</protein>
<dbReference type="PANTHER" id="PTHR11188:SF67">
    <property type="entry name" value="ARRESTIN C-TERMINAL-LIKE DOMAIN-CONTAINING PROTEIN"/>
    <property type="match status" value="1"/>
</dbReference>
<dbReference type="Pfam" id="PF02752">
    <property type="entry name" value="Arrestin_C"/>
    <property type="match status" value="1"/>
</dbReference>
<evidence type="ECO:0000256" key="1">
    <source>
        <dbReference type="ARBA" id="ARBA00005298"/>
    </source>
</evidence>
<dbReference type="AlphaFoldDB" id="A0A6A5G3E9"/>
<dbReference type="InterPro" id="IPR011021">
    <property type="entry name" value="Arrestin-like_N"/>
</dbReference>
<dbReference type="Gene3D" id="2.60.40.640">
    <property type="match status" value="2"/>
</dbReference>
<dbReference type="EMBL" id="WUAV01000006">
    <property type="protein sequence ID" value="KAF1749333.1"/>
    <property type="molecule type" value="Genomic_DNA"/>
</dbReference>
<evidence type="ECO:0000313" key="3">
    <source>
        <dbReference type="EMBL" id="KAF1749333.1"/>
    </source>
</evidence>
<dbReference type="GO" id="GO:0005737">
    <property type="term" value="C:cytoplasm"/>
    <property type="evidence" value="ECO:0007669"/>
    <property type="project" value="TreeGrafter"/>
</dbReference>
<evidence type="ECO:0000259" key="2">
    <source>
        <dbReference type="SMART" id="SM01017"/>
    </source>
</evidence>
<dbReference type="InterPro" id="IPR050357">
    <property type="entry name" value="Arrestin_domain-protein"/>
</dbReference>
<dbReference type="KEGG" id="crq:GCK72_025800"/>
<dbReference type="InterPro" id="IPR014752">
    <property type="entry name" value="Arrestin-like_C"/>
</dbReference>
<comment type="similarity">
    <text evidence="1">Belongs to the arrestin family.</text>
</comment>
<proteinExistence type="inferred from homology"/>